<keyword evidence="4" id="KW-1185">Reference proteome</keyword>
<accession>A0A9P1G0Z8</accession>
<dbReference type="AlphaFoldDB" id="A0A9P1G0Z8"/>
<comment type="caution">
    <text evidence="2">The sequence shown here is derived from an EMBL/GenBank/DDBJ whole genome shotgun (WGS) entry which is preliminary data.</text>
</comment>
<evidence type="ECO:0000313" key="3">
    <source>
        <dbReference type="EMBL" id="CAL1146892.1"/>
    </source>
</evidence>
<organism evidence="2">
    <name type="scientific">Cladocopium goreaui</name>
    <dbReference type="NCBI Taxonomy" id="2562237"/>
    <lineage>
        <taxon>Eukaryota</taxon>
        <taxon>Sar</taxon>
        <taxon>Alveolata</taxon>
        <taxon>Dinophyceae</taxon>
        <taxon>Suessiales</taxon>
        <taxon>Symbiodiniaceae</taxon>
        <taxon>Cladocopium</taxon>
    </lineage>
</organism>
<gene>
    <name evidence="2" type="ORF">C1SCF055_LOCUS20258</name>
</gene>
<feature type="compositionally biased region" description="Basic and acidic residues" evidence="1">
    <location>
        <begin position="112"/>
        <end position="127"/>
    </location>
</feature>
<evidence type="ECO:0000313" key="4">
    <source>
        <dbReference type="Proteomes" id="UP001152797"/>
    </source>
</evidence>
<dbReference type="EMBL" id="CAMXCT010001842">
    <property type="protein sequence ID" value="CAI3993517.1"/>
    <property type="molecule type" value="Genomic_DNA"/>
</dbReference>
<dbReference type="Proteomes" id="UP001152797">
    <property type="component" value="Unassembled WGS sequence"/>
</dbReference>
<dbReference type="EMBL" id="CAMXCT020001842">
    <property type="protein sequence ID" value="CAL1146892.1"/>
    <property type="molecule type" value="Genomic_DNA"/>
</dbReference>
<reference evidence="2" key="1">
    <citation type="submission" date="2022-10" db="EMBL/GenBank/DDBJ databases">
        <authorList>
            <person name="Chen Y."/>
            <person name="Dougan E. K."/>
            <person name="Chan C."/>
            <person name="Rhodes N."/>
            <person name="Thang M."/>
        </authorList>
    </citation>
    <scope>NUCLEOTIDE SEQUENCE</scope>
</reference>
<feature type="region of interest" description="Disordered" evidence="1">
    <location>
        <begin position="112"/>
        <end position="135"/>
    </location>
</feature>
<reference evidence="3" key="2">
    <citation type="submission" date="2024-04" db="EMBL/GenBank/DDBJ databases">
        <authorList>
            <person name="Chen Y."/>
            <person name="Shah S."/>
            <person name="Dougan E. K."/>
            <person name="Thang M."/>
            <person name="Chan C."/>
        </authorList>
    </citation>
    <scope>NUCLEOTIDE SEQUENCE [LARGE SCALE GENOMIC DNA]</scope>
</reference>
<name>A0A9P1G0Z8_9DINO</name>
<protein>
    <submittedName>
        <fullName evidence="2">Uncharacterized protein</fullName>
    </submittedName>
</protein>
<dbReference type="EMBL" id="CAMXCT030001842">
    <property type="protein sequence ID" value="CAL4780829.1"/>
    <property type="molecule type" value="Genomic_DNA"/>
</dbReference>
<proteinExistence type="predicted"/>
<sequence>MARNQWNQTHVPFKDWGQIVATLCCAKGETREVLREKHGEEPAKLDVRHDPWMSDEAVQLAATEDANDGKGWLSEPTIGLSDFACLYGNQEEEAEDEGFSAQVAEARQHLEAADEKLQAKQKAKEDAEAPECGIG</sequence>
<evidence type="ECO:0000256" key="1">
    <source>
        <dbReference type="SAM" id="MobiDB-lite"/>
    </source>
</evidence>
<evidence type="ECO:0000313" key="2">
    <source>
        <dbReference type="EMBL" id="CAI3993517.1"/>
    </source>
</evidence>